<dbReference type="InterPro" id="IPR037294">
    <property type="entry name" value="ABC_BtuC-like"/>
</dbReference>
<evidence type="ECO:0000256" key="8">
    <source>
        <dbReference type="SAM" id="Phobius"/>
    </source>
</evidence>
<name>A0AAC9MYQ9_9PSEU</name>
<organism evidence="9 10">
    <name type="scientific">Actinoalloteichus hymeniacidonis</name>
    <dbReference type="NCBI Taxonomy" id="340345"/>
    <lineage>
        <taxon>Bacteria</taxon>
        <taxon>Bacillati</taxon>
        <taxon>Actinomycetota</taxon>
        <taxon>Actinomycetes</taxon>
        <taxon>Pseudonocardiales</taxon>
        <taxon>Pseudonocardiaceae</taxon>
        <taxon>Actinoalloteichus</taxon>
    </lineage>
</organism>
<evidence type="ECO:0000256" key="7">
    <source>
        <dbReference type="ARBA" id="ARBA00023136"/>
    </source>
</evidence>
<dbReference type="Pfam" id="PF01032">
    <property type="entry name" value="FecCD"/>
    <property type="match status" value="1"/>
</dbReference>
<feature type="transmembrane region" description="Helical" evidence="8">
    <location>
        <begin position="85"/>
        <end position="106"/>
    </location>
</feature>
<dbReference type="PANTHER" id="PTHR30472">
    <property type="entry name" value="FERRIC ENTEROBACTIN TRANSPORT SYSTEM PERMEASE PROTEIN"/>
    <property type="match status" value="1"/>
</dbReference>
<keyword evidence="3" id="KW-0813">Transport</keyword>
<keyword evidence="10" id="KW-1185">Reference proteome</keyword>
<dbReference type="GO" id="GO:0022857">
    <property type="term" value="F:transmembrane transporter activity"/>
    <property type="evidence" value="ECO:0007669"/>
    <property type="project" value="InterPro"/>
</dbReference>
<keyword evidence="7 8" id="KW-0472">Membrane</keyword>
<evidence type="ECO:0000256" key="1">
    <source>
        <dbReference type="ARBA" id="ARBA00004651"/>
    </source>
</evidence>
<dbReference type="InterPro" id="IPR000522">
    <property type="entry name" value="ABC_transptr_permease_BtuC"/>
</dbReference>
<dbReference type="CDD" id="cd06550">
    <property type="entry name" value="TM_ABC_iron-siderophores_like"/>
    <property type="match status" value="1"/>
</dbReference>
<dbReference type="Gene3D" id="1.10.3470.10">
    <property type="entry name" value="ABC transporter involved in vitamin B12 uptake, BtuC"/>
    <property type="match status" value="1"/>
</dbReference>
<dbReference type="KEGG" id="ahm:TL08_13705"/>
<dbReference type="AlphaFoldDB" id="A0AAC9MYQ9"/>
<protein>
    <submittedName>
        <fullName evidence="9">ABC-type enterobactin transport system, permease component</fullName>
    </submittedName>
</protein>
<feature type="transmembrane region" description="Helical" evidence="8">
    <location>
        <begin position="127"/>
        <end position="156"/>
    </location>
</feature>
<dbReference type="GO" id="GO:0005886">
    <property type="term" value="C:plasma membrane"/>
    <property type="evidence" value="ECO:0007669"/>
    <property type="project" value="UniProtKB-SubCell"/>
</dbReference>
<evidence type="ECO:0000313" key="9">
    <source>
        <dbReference type="EMBL" id="AOS63555.1"/>
    </source>
</evidence>
<feature type="transmembrane region" description="Helical" evidence="8">
    <location>
        <begin position="168"/>
        <end position="191"/>
    </location>
</feature>
<comment type="similarity">
    <text evidence="2">Belongs to the binding-protein-dependent transport system permease family. FecCD subfamily.</text>
</comment>
<dbReference type="PANTHER" id="PTHR30472:SF24">
    <property type="entry name" value="FERRIC ENTEROBACTIN TRANSPORT SYSTEM PERMEASE PROTEIN FEPG"/>
    <property type="match status" value="1"/>
</dbReference>
<keyword evidence="6 8" id="KW-1133">Transmembrane helix</keyword>
<dbReference type="GO" id="GO:0033214">
    <property type="term" value="P:siderophore-iron import into cell"/>
    <property type="evidence" value="ECO:0007669"/>
    <property type="project" value="TreeGrafter"/>
</dbReference>
<feature type="transmembrane region" description="Helical" evidence="8">
    <location>
        <begin position="211"/>
        <end position="232"/>
    </location>
</feature>
<reference evidence="10" key="1">
    <citation type="submission" date="2016-03" db="EMBL/GenBank/DDBJ databases">
        <title>Complete genome sequence of the type strain Actinoalloteichus hymeniacidonis DSM 45092.</title>
        <authorList>
            <person name="Schaffert L."/>
            <person name="Albersmeier A."/>
            <person name="Winkler A."/>
            <person name="Kalinowski J."/>
            <person name="Zotchev S."/>
            <person name="Ruckert C."/>
        </authorList>
    </citation>
    <scope>NUCLEOTIDE SEQUENCE [LARGE SCALE GENOMIC DNA]</scope>
    <source>
        <strain evidence="10">HPA177(T) (DSM 45092(T))</strain>
    </source>
</reference>
<evidence type="ECO:0000256" key="6">
    <source>
        <dbReference type="ARBA" id="ARBA00022989"/>
    </source>
</evidence>
<gene>
    <name evidence="9" type="ORF">TL08_13705</name>
</gene>
<dbReference type="RefSeq" id="WP_069849367.1">
    <property type="nucleotide sequence ID" value="NZ_CP014859.1"/>
</dbReference>
<evidence type="ECO:0000256" key="5">
    <source>
        <dbReference type="ARBA" id="ARBA00022692"/>
    </source>
</evidence>
<evidence type="ECO:0000256" key="2">
    <source>
        <dbReference type="ARBA" id="ARBA00007935"/>
    </source>
</evidence>
<evidence type="ECO:0000256" key="4">
    <source>
        <dbReference type="ARBA" id="ARBA00022475"/>
    </source>
</evidence>
<evidence type="ECO:0000313" key="10">
    <source>
        <dbReference type="Proteomes" id="UP000095210"/>
    </source>
</evidence>
<keyword evidence="4" id="KW-1003">Cell membrane</keyword>
<proteinExistence type="inferred from homology"/>
<feature type="transmembrane region" description="Helical" evidence="8">
    <location>
        <begin position="325"/>
        <end position="345"/>
    </location>
</feature>
<comment type="subcellular location">
    <subcellularLocation>
        <location evidence="1">Cell membrane</location>
        <topology evidence="1">Multi-pass membrane protein</topology>
    </subcellularLocation>
</comment>
<dbReference type="SUPFAM" id="SSF81345">
    <property type="entry name" value="ABC transporter involved in vitamin B12 uptake, BtuC"/>
    <property type="match status" value="1"/>
</dbReference>
<sequence>MTTHLDRTRRHRRPGLRLGSAVMLPIRPRSAMVALSLVAATLIGATATLTLGTLGVALADLARLATGDLDPQTAFVLERLRGPRLVVAIGTGFALGLAGALFQSVARNPLGSPDVIGVGNGAGAGAAFFGLLIPGLIPVPVGAVIGGAGAALLVYFSTGTGFRNPGRLIIAGIGVAAMATAFTHYVVFVVARDQATVLSAYLNGSLASRSWEHALTIGLALLVLIPFVIVLADRVSITEMGDELADGLGANPRAARAWAIVLSVLLSAAAVSVAGPISFIALTAPNIAKRLSRSPGPNLVLSALTGALLLVLADLGAQHSPLGDGLPVGIFTMGIGGVYLGFLLIREWRKGAL</sequence>
<dbReference type="Proteomes" id="UP000095210">
    <property type="component" value="Chromosome"/>
</dbReference>
<feature type="transmembrane region" description="Helical" evidence="8">
    <location>
        <begin position="257"/>
        <end position="284"/>
    </location>
</feature>
<keyword evidence="5 8" id="KW-0812">Transmembrane</keyword>
<dbReference type="EMBL" id="CP014859">
    <property type="protein sequence ID" value="AOS63555.1"/>
    <property type="molecule type" value="Genomic_DNA"/>
</dbReference>
<accession>A0AAC9MYQ9</accession>
<evidence type="ECO:0000256" key="3">
    <source>
        <dbReference type="ARBA" id="ARBA00022448"/>
    </source>
</evidence>